<evidence type="ECO:0000256" key="1">
    <source>
        <dbReference type="SAM" id="MobiDB-lite"/>
    </source>
</evidence>
<protein>
    <submittedName>
        <fullName evidence="2">Uncharacterized protein</fullName>
    </submittedName>
</protein>
<reference evidence="2" key="1">
    <citation type="journal article" date="2014" name="Int. J. Syst. Evol. Microbiol.">
        <title>Complete genome sequence of Corynebacterium casei LMG S-19264T (=DSM 44701T), isolated from a smear-ripened cheese.</title>
        <authorList>
            <consortium name="US DOE Joint Genome Institute (JGI-PGF)"/>
            <person name="Walter F."/>
            <person name="Albersmeier A."/>
            <person name="Kalinowski J."/>
            <person name="Ruckert C."/>
        </authorList>
    </citation>
    <scope>NUCLEOTIDE SEQUENCE</scope>
    <source>
        <strain evidence="2">JCM 4059</strain>
    </source>
</reference>
<dbReference type="EMBL" id="BNBD01000018">
    <property type="protein sequence ID" value="GHF69182.1"/>
    <property type="molecule type" value="Genomic_DNA"/>
</dbReference>
<proteinExistence type="predicted"/>
<accession>A0A919B812</accession>
<gene>
    <name evidence="2" type="ORF">GCM10010218_58200</name>
</gene>
<evidence type="ECO:0000313" key="2">
    <source>
        <dbReference type="EMBL" id="GHF69182.1"/>
    </source>
</evidence>
<name>A0A919B812_9ACTN</name>
<organism evidence="2 3">
    <name type="scientific">Streptomyces mashuensis</name>
    <dbReference type="NCBI Taxonomy" id="33904"/>
    <lineage>
        <taxon>Bacteria</taxon>
        <taxon>Bacillati</taxon>
        <taxon>Actinomycetota</taxon>
        <taxon>Actinomycetes</taxon>
        <taxon>Kitasatosporales</taxon>
        <taxon>Streptomycetaceae</taxon>
        <taxon>Streptomyces</taxon>
    </lineage>
</organism>
<reference evidence="2" key="2">
    <citation type="submission" date="2020-09" db="EMBL/GenBank/DDBJ databases">
        <authorList>
            <person name="Sun Q."/>
            <person name="Ohkuma M."/>
        </authorList>
    </citation>
    <scope>NUCLEOTIDE SEQUENCE</scope>
    <source>
        <strain evidence="2">JCM 4059</strain>
    </source>
</reference>
<sequence length="98" mass="9631">MLGAGHCRSAADGEPALHEAGEFGLVQQRDRGVLRRDPAEAVDVADGLVAADAEAAGALAGGDLLGGAEAGPEPVGGAQDVQRLAVTAYGGRVRAGEA</sequence>
<dbReference type="Proteomes" id="UP000638313">
    <property type="component" value="Unassembled WGS sequence"/>
</dbReference>
<dbReference type="AlphaFoldDB" id="A0A919B812"/>
<dbReference type="RefSeq" id="WP_190132744.1">
    <property type="nucleotide sequence ID" value="NZ_BNBD01000018.1"/>
</dbReference>
<feature type="region of interest" description="Disordered" evidence="1">
    <location>
        <begin position="1"/>
        <end position="23"/>
    </location>
</feature>
<evidence type="ECO:0000313" key="3">
    <source>
        <dbReference type="Proteomes" id="UP000638313"/>
    </source>
</evidence>
<comment type="caution">
    <text evidence="2">The sequence shown here is derived from an EMBL/GenBank/DDBJ whole genome shotgun (WGS) entry which is preliminary data.</text>
</comment>
<feature type="compositionally biased region" description="Basic and acidic residues" evidence="1">
    <location>
        <begin position="9"/>
        <end position="21"/>
    </location>
</feature>
<keyword evidence="3" id="KW-1185">Reference proteome</keyword>